<reference evidence="9" key="1">
    <citation type="submission" date="2017-03" db="EMBL/GenBank/DDBJ databases">
        <authorList>
            <person name="Falquet L."/>
            <person name="Falquet L."/>
        </authorList>
    </citation>
    <scope>NUCLEOTIDE SEQUENCE [LARGE SCALE GENOMIC DNA]</scope>
</reference>
<feature type="transmembrane region" description="Helical" evidence="7">
    <location>
        <begin position="115"/>
        <end position="146"/>
    </location>
</feature>
<dbReference type="GO" id="GO:0010043">
    <property type="term" value="P:response to zinc ion"/>
    <property type="evidence" value="ECO:0007669"/>
    <property type="project" value="TreeGrafter"/>
</dbReference>
<dbReference type="RefSeq" id="WP_079481213.1">
    <property type="nucleotide sequence ID" value="NZ_CBML010000006.1"/>
</dbReference>
<name>A0A1U6J4G2_9CLOT</name>
<dbReference type="PANTHER" id="PTHR30477:SF0">
    <property type="entry name" value="METAL TRANSPORT SYSTEM MEMBRANE PROTEIN TM_0125-RELATED"/>
    <property type="match status" value="1"/>
</dbReference>
<keyword evidence="5 7" id="KW-0472">Membrane</keyword>
<protein>
    <submittedName>
        <fullName evidence="8">Putative ABC-3 protein</fullName>
    </submittedName>
</protein>
<dbReference type="CDD" id="cd06550">
    <property type="entry name" value="TM_ABC_iron-siderophores_like"/>
    <property type="match status" value="1"/>
</dbReference>
<evidence type="ECO:0000256" key="7">
    <source>
        <dbReference type="SAM" id="Phobius"/>
    </source>
</evidence>
<dbReference type="Proteomes" id="UP000190476">
    <property type="component" value="Chromosome I"/>
</dbReference>
<dbReference type="EMBL" id="LT799839">
    <property type="protein sequence ID" value="SLK15182.1"/>
    <property type="molecule type" value="Genomic_DNA"/>
</dbReference>
<feature type="transmembrane region" description="Helical" evidence="7">
    <location>
        <begin position="85"/>
        <end position="103"/>
    </location>
</feature>
<feature type="transmembrane region" description="Helical" evidence="7">
    <location>
        <begin position="45"/>
        <end position="73"/>
    </location>
</feature>
<dbReference type="GeneID" id="66301169"/>
<sequence length="263" mass="28869">MFQLEFMQNAFMASLIISILCPFIGLFLVLRRYSMIGDTLSHSSFAGVAIGLVIGVNPIMTAFLFTTLCALIIEFLRDYYKKYAELVMSLVLTFSLGIAIILISSGKASAKVNSYLFGSILTVSTSDIILISIIGIICLITLILLYNKLVYITFDEEGAKVSGIKVKLINYIFTLLVGATISMSIRIMGILVISSIMVVPVATAMQLKKSFKTTLIYSIIFGFLDIMLGLILSYYVNSAPGGTIAITSVFTLICVILFDRFKK</sequence>
<dbReference type="GO" id="GO:0043190">
    <property type="term" value="C:ATP-binding cassette (ABC) transporter complex"/>
    <property type="evidence" value="ECO:0007669"/>
    <property type="project" value="InterPro"/>
</dbReference>
<keyword evidence="3 6" id="KW-0812">Transmembrane</keyword>
<evidence type="ECO:0000256" key="6">
    <source>
        <dbReference type="RuleBase" id="RU003943"/>
    </source>
</evidence>
<evidence type="ECO:0000313" key="8">
    <source>
        <dbReference type="EMBL" id="SLK15182.1"/>
    </source>
</evidence>
<dbReference type="STRING" id="1351755.CCH01_08210"/>
<feature type="transmembrane region" description="Helical" evidence="7">
    <location>
        <begin position="12"/>
        <end position="33"/>
    </location>
</feature>
<feature type="transmembrane region" description="Helical" evidence="7">
    <location>
        <begin position="214"/>
        <end position="235"/>
    </location>
</feature>
<dbReference type="Gene3D" id="1.10.3470.10">
    <property type="entry name" value="ABC transporter involved in vitamin B12 uptake, BtuC"/>
    <property type="match status" value="1"/>
</dbReference>
<feature type="transmembrane region" description="Helical" evidence="7">
    <location>
        <begin position="241"/>
        <end position="258"/>
    </location>
</feature>
<evidence type="ECO:0000256" key="2">
    <source>
        <dbReference type="ARBA" id="ARBA00008034"/>
    </source>
</evidence>
<dbReference type="SUPFAM" id="SSF81345">
    <property type="entry name" value="ABC transporter involved in vitamin B12 uptake, BtuC"/>
    <property type="match status" value="1"/>
</dbReference>
<dbReference type="InterPro" id="IPR037294">
    <property type="entry name" value="ABC_BtuC-like"/>
</dbReference>
<keyword evidence="9" id="KW-1185">Reference proteome</keyword>
<evidence type="ECO:0000256" key="1">
    <source>
        <dbReference type="ARBA" id="ARBA00004141"/>
    </source>
</evidence>
<evidence type="ECO:0000256" key="3">
    <source>
        <dbReference type="ARBA" id="ARBA00022692"/>
    </source>
</evidence>
<feature type="transmembrane region" description="Helical" evidence="7">
    <location>
        <begin position="171"/>
        <end position="202"/>
    </location>
</feature>
<dbReference type="OrthoDB" id="9798540at2"/>
<evidence type="ECO:0000256" key="5">
    <source>
        <dbReference type="ARBA" id="ARBA00023136"/>
    </source>
</evidence>
<dbReference type="AlphaFoldDB" id="A0A1U6J4G2"/>
<proteinExistence type="inferred from homology"/>
<dbReference type="GO" id="GO:0055085">
    <property type="term" value="P:transmembrane transport"/>
    <property type="evidence" value="ECO:0007669"/>
    <property type="project" value="InterPro"/>
</dbReference>
<dbReference type="PANTHER" id="PTHR30477">
    <property type="entry name" value="ABC-TRANSPORTER METAL-BINDING PROTEIN"/>
    <property type="match status" value="1"/>
</dbReference>
<keyword evidence="4 7" id="KW-1133">Transmembrane helix</keyword>
<comment type="subcellular location">
    <subcellularLocation>
        <location evidence="6">Cell membrane</location>
        <topology evidence="6">Multi-pass membrane protein</topology>
    </subcellularLocation>
    <subcellularLocation>
        <location evidence="1">Membrane</location>
        <topology evidence="1">Multi-pass membrane protein</topology>
    </subcellularLocation>
</comment>
<accession>A0A1U6J4G2</accession>
<organism evidence="8 9">
    <name type="scientific">Clostridium chauvoei JF4335</name>
    <dbReference type="NCBI Taxonomy" id="1351755"/>
    <lineage>
        <taxon>Bacteria</taxon>
        <taxon>Bacillati</taxon>
        <taxon>Bacillota</taxon>
        <taxon>Clostridia</taxon>
        <taxon>Eubacteriales</taxon>
        <taxon>Clostridiaceae</taxon>
        <taxon>Clostridium</taxon>
    </lineage>
</organism>
<comment type="similarity">
    <text evidence="2 6">Belongs to the ABC-3 integral membrane protein family.</text>
</comment>
<evidence type="ECO:0000313" key="9">
    <source>
        <dbReference type="Proteomes" id="UP000190476"/>
    </source>
</evidence>
<keyword evidence="6" id="KW-0813">Transport</keyword>
<dbReference type="InterPro" id="IPR001626">
    <property type="entry name" value="ABC_TroCD"/>
</dbReference>
<dbReference type="Pfam" id="PF00950">
    <property type="entry name" value="ABC-3"/>
    <property type="match status" value="1"/>
</dbReference>
<gene>
    <name evidence="8" type="ORF">CCH01_08210</name>
</gene>
<evidence type="ECO:0000256" key="4">
    <source>
        <dbReference type="ARBA" id="ARBA00022989"/>
    </source>
</evidence>